<dbReference type="EMBL" id="LR798287">
    <property type="protein sequence ID" value="CAB5220729.1"/>
    <property type="molecule type" value="Genomic_DNA"/>
</dbReference>
<gene>
    <name evidence="1" type="ORF">UFOVP245_19</name>
</gene>
<proteinExistence type="predicted"/>
<sequence length="59" mass="7374">MKLIKLYFVLERFNVITEYMRTWEMVDVYRTIKSANEALDKIKLRYPNDRFRIEIKELE</sequence>
<protein>
    <submittedName>
        <fullName evidence="1">Uncharacterized protein</fullName>
    </submittedName>
</protein>
<reference evidence="1" key="1">
    <citation type="submission" date="2020-05" db="EMBL/GenBank/DDBJ databases">
        <authorList>
            <person name="Chiriac C."/>
            <person name="Salcher M."/>
            <person name="Ghai R."/>
            <person name="Kavagutti S V."/>
        </authorList>
    </citation>
    <scope>NUCLEOTIDE SEQUENCE</scope>
</reference>
<evidence type="ECO:0000313" key="1">
    <source>
        <dbReference type="EMBL" id="CAB5220729.1"/>
    </source>
</evidence>
<organism evidence="1">
    <name type="scientific">uncultured Caudovirales phage</name>
    <dbReference type="NCBI Taxonomy" id="2100421"/>
    <lineage>
        <taxon>Viruses</taxon>
        <taxon>Duplodnaviria</taxon>
        <taxon>Heunggongvirae</taxon>
        <taxon>Uroviricota</taxon>
        <taxon>Caudoviricetes</taxon>
        <taxon>Peduoviridae</taxon>
        <taxon>Maltschvirus</taxon>
        <taxon>Maltschvirus maltsch</taxon>
    </lineage>
</organism>
<name>A0A6J7WRT8_9CAUD</name>
<accession>A0A6J7WRT8</accession>